<dbReference type="EMBL" id="CAJVQC010059986">
    <property type="protein sequence ID" value="CAG8800310.1"/>
    <property type="molecule type" value="Genomic_DNA"/>
</dbReference>
<evidence type="ECO:0000313" key="2">
    <source>
        <dbReference type="Proteomes" id="UP000789920"/>
    </source>
</evidence>
<feature type="non-terminal residue" evidence="1">
    <location>
        <position position="1"/>
    </location>
</feature>
<keyword evidence="2" id="KW-1185">Reference proteome</keyword>
<sequence>LFNASAADNELGMRCAMAYTAIGVCTLIYSLYKYNSRLSLINAKEPGPYDDIVAPIFVCVSLMIAFGLNFYLKLYPKMIEGSYSTNSNDNVV</sequence>
<evidence type="ECO:0000313" key="1">
    <source>
        <dbReference type="EMBL" id="CAG8800310.1"/>
    </source>
</evidence>
<proteinExistence type="predicted"/>
<protein>
    <submittedName>
        <fullName evidence="1">3853_t:CDS:1</fullName>
    </submittedName>
</protein>
<feature type="non-terminal residue" evidence="1">
    <location>
        <position position="92"/>
    </location>
</feature>
<comment type="caution">
    <text evidence="1">The sequence shown here is derived from an EMBL/GenBank/DDBJ whole genome shotgun (WGS) entry which is preliminary data.</text>
</comment>
<name>A0ACA9RMN7_9GLOM</name>
<gene>
    <name evidence="1" type="ORF">RPERSI_LOCUS20889</name>
</gene>
<dbReference type="Proteomes" id="UP000789920">
    <property type="component" value="Unassembled WGS sequence"/>
</dbReference>
<accession>A0ACA9RMN7</accession>
<organism evidence="1 2">
    <name type="scientific">Racocetra persica</name>
    <dbReference type="NCBI Taxonomy" id="160502"/>
    <lineage>
        <taxon>Eukaryota</taxon>
        <taxon>Fungi</taxon>
        <taxon>Fungi incertae sedis</taxon>
        <taxon>Mucoromycota</taxon>
        <taxon>Glomeromycotina</taxon>
        <taxon>Glomeromycetes</taxon>
        <taxon>Diversisporales</taxon>
        <taxon>Gigasporaceae</taxon>
        <taxon>Racocetra</taxon>
    </lineage>
</organism>
<reference evidence="1" key="1">
    <citation type="submission" date="2021-06" db="EMBL/GenBank/DDBJ databases">
        <authorList>
            <person name="Kallberg Y."/>
            <person name="Tangrot J."/>
            <person name="Rosling A."/>
        </authorList>
    </citation>
    <scope>NUCLEOTIDE SEQUENCE</scope>
    <source>
        <strain evidence="1">MA461A</strain>
    </source>
</reference>